<dbReference type="OrthoDB" id="2958217at2759"/>
<comment type="caution">
    <text evidence="1">The sequence shown here is derived from an EMBL/GenBank/DDBJ whole genome shotgun (WGS) entry which is preliminary data.</text>
</comment>
<evidence type="ECO:0000313" key="1">
    <source>
        <dbReference type="EMBL" id="ODM23468.1"/>
    </source>
</evidence>
<evidence type="ECO:0000313" key="2">
    <source>
        <dbReference type="Proteomes" id="UP000094569"/>
    </source>
</evidence>
<sequence>MGRIIYASGVKLSDPKGDRCNPYDSGSDNKIPPPIVNKKHGIGINGIGDDGHEPFSISCKGYASMGFTKTARKPYDDVVTCVLLRAYMLEPDVVRVSYTHYYRINTRHREWKKIWPQFVIDVRRIIHASGVDVTDPDGMNFTLTKTTTATMPARSRPLSSASSAEWESTEFDVTVTSRSLFPVILTRILVFARLCTNPTTTLSLVSC</sequence>
<gene>
    <name evidence="1" type="ORF">SI65_01057</name>
</gene>
<dbReference type="AlphaFoldDB" id="A0A1E3BRA0"/>
<proteinExistence type="predicted"/>
<dbReference type="EMBL" id="JXNT01000001">
    <property type="protein sequence ID" value="ODM23468.1"/>
    <property type="molecule type" value="Genomic_DNA"/>
</dbReference>
<reference evidence="1 2" key="1">
    <citation type="journal article" date="2016" name="BMC Genomics">
        <title>Comparative genomic and transcriptomic analyses of the Fuzhuan brick tea-fermentation fungus Aspergillus cristatus.</title>
        <authorList>
            <person name="Ge Y."/>
            <person name="Wang Y."/>
            <person name="Liu Y."/>
            <person name="Tan Y."/>
            <person name="Ren X."/>
            <person name="Zhang X."/>
            <person name="Hyde K.D."/>
            <person name="Liu Y."/>
            <person name="Liu Z."/>
        </authorList>
    </citation>
    <scope>NUCLEOTIDE SEQUENCE [LARGE SCALE GENOMIC DNA]</scope>
    <source>
        <strain evidence="1 2">GZAAS20.1005</strain>
    </source>
</reference>
<accession>A0A1E3BRA0</accession>
<protein>
    <submittedName>
        <fullName evidence="1">Uncharacterized protein</fullName>
    </submittedName>
</protein>
<dbReference type="STRING" id="573508.A0A1E3BRA0"/>
<organism evidence="1 2">
    <name type="scientific">Aspergillus cristatus</name>
    <name type="common">Chinese Fuzhuan brick tea-fermentation fungus</name>
    <name type="synonym">Eurotium cristatum</name>
    <dbReference type="NCBI Taxonomy" id="573508"/>
    <lineage>
        <taxon>Eukaryota</taxon>
        <taxon>Fungi</taxon>
        <taxon>Dikarya</taxon>
        <taxon>Ascomycota</taxon>
        <taxon>Pezizomycotina</taxon>
        <taxon>Eurotiomycetes</taxon>
        <taxon>Eurotiomycetidae</taxon>
        <taxon>Eurotiales</taxon>
        <taxon>Aspergillaceae</taxon>
        <taxon>Aspergillus</taxon>
        <taxon>Aspergillus subgen. Aspergillus</taxon>
    </lineage>
</organism>
<dbReference type="VEuPathDB" id="FungiDB:SI65_01057"/>
<keyword evidence="2" id="KW-1185">Reference proteome</keyword>
<name>A0A1E3BRA0_ASPCR</name>
<dbReference type="Proteomes" id="UP000094569">
    <property type="component" value="Unassembled WGS sequence"/>
</dbReference>